<keyword evidence="2" id="KW-1185">Reference proteome</keyword>
<proteinExistence type="predicted"/>
<gene>
    <name evidence="1" type="ORF">ACFPIH_51665</name>
</gene>
<sequence length="299" mass="31080">MDDGEVPQQQFLDGVGRLLGTSQQGRYLIRVVQQGDGTEGDHVRCGLVPGEKDERGQVGGVTGADGPAVHLFGQPRHHIVAGFGALACDELVEVLTELLLGLHDVLEAGGEVDEDLGTPLEEVVVLVRDAEQVADHQRGQGQGELFHQVGGRSLPGHLVQQLHGQALDPGPHRVDALDHELPGERLAHMGVHRFVVVLEEAARALRLPLPPAGEGRHPRTGAGVGAEGAAAQDRAGVLVAGDEIGVEPAVVDGDGAEALLGAALKVRRGRVQWCGGGAVDGEAGRVGSVHGLSFGDGTW</sequence>
<dbReference type="RefSeq" id="WP_381186587.1">
    <property type="nucleotide sequence ID" value="NZ_JBHSFK010000061.1"/>
</dbReference>
<evidence type="ECO:0000313" key="2">
    <source>
        <dbReference type="Proteomes" id="UP001595839"/>
    </source>
</evidence>
<organism evidence="1 2">
    <name type="scientific">Streptomyces vulcanius</name>
    <dbReference type="NCBI Taxonomy" id="1441876"/>
    <lineage>
        <taxon>Bacteria</taxon>
        <taxon>Bacillati</taxon>
        <taxon>Actinomycetota</taxon>
        <taxon>Actinomycetes</taxon>
        <taxon>Kitasatosporales</taxon>
        <taxon>Streptomycetaceae</taxon>
        <taxon>Streptomyces</taxon>
    </lineage>
</organism>
<reference evidence="2" key="1">
    <citation type="journal article" date="2019" name="Int. J. Syst. Evol. Microbiol.">
        <title>The Global Catalogue of Microorganisms (GCM) 10K type strain sequencing project: providing services to taxonomists for standard genome sequencing and annotation.</title>
        <authorList>
            <consortium name="The Broad Institute Genomics Platform"/>
            <consortium name="The Broad Institute Genome Sequencing Center for Infectious Disease"/>
            <person name="Wu L."/>
            <person name="Ma J."/>
        </authorList>
    </citation>
    <scope>NUCLEOTIDE SEQUENCE [LARGE SCALE GENOMIC DNA]</scope>
    <source>
        <strain evidence="2">CGMCC 4.7177</strain>
    </source>
</reference>
<evidence type="ECO:0000313" key="1">
    <source>
        <dbReference type="EMBL" id="MFC4507771.1"/>
    </source>
</evidence>
<accession>A0ABV9BB27</accession>
<dbReference type="Proteomes" id="UP001595839">
    <property type="component" value="Unassembled WGS sequence"/>
</dbReference>
<name>A0ABV9BB27_9ACTN</name>
<comment type="caution">
    <text evidence="1">The sequence shown here is derived from an EMBL/GenBank/DDBJ whole genome shotgun (WGS) entry which is preliminary data.</text>
</comment>
<protein>
    <submittedName>
        <fullName evidence="1">Uncharacterized protein</fullName>
    </submittedName>
</protein>
<dbReference type="EMBL" id="JBHSFK010000061">
    <property type="protein sequence ID" value="MFC4507771.1"/>
    <property type="molecule type" value="Genomic_DNA"/>
</dbReference>